<proteinExistence type="predicted"/>
<dbReference type="InterPro" id="IPR007848">
    <property type="entry name" value="Small_mtfrase_dom"/>
</dbReference>
<name>A0A6P6XHK8_COFAR</name>
<dbReference type="GeneID" id="113743442"/>
<keyword evidence="3" id="KW-0949">S-adenosyl-L-methionine</keyword>
<evidence type="ECO:0000256" key="2">
    <source>
        <dbReference type="ARBA" id="ARBA00022679"/>
    </source>
</evidence>
<dbReference type="RefSeq" id="XP_027127248.1">
    <property type="nucleotide sequence ID" value="XM_027271447.2"/>
</dbReference>
<keyword evidence="2" id="KW-0808">Transferase</keyword>
<organism evidence="5 6">
    <name type="scientific">Coffea arabica</name>
    <name type="common">Arabian coffee</name>
    <dbReference type="NCBI Taxonomy" id="13443"/>
    <lineage>
        <taxon>Eukaryota</taxon>
        <taxon>Viridiplantae</taxon>
        <taxon>Streptophyta</taxon>
        <taxon>Embryophyta</taxon>
        <taxon>Tracheophyta</taxon>
        <taxon>Spermatophyta</taxon>
        <taxon>Magnoliopsida</taxon>
        <taxon>eudicotyledons</taxon>
        <taxon>Gunneridae</taxon>
        <taxon>Pentapetalae</taxon>
        <taxon>asterids</taxon>
        <taxon>lamiids</taxon>
        <taxon>Gentianales</taxon>
        <taxon>Rubiaceae</taxon>
        <taxon>Ixoroideae</taxon>
        <taxon>Gardenieae complex</taxon>
        <taxon>Bertiereae - Coffeeae clade</taxon>
        <taxon>Coffeeae</taxon>
        <taxon>Coffea</taxon>
    </lineage>
</organism>
<dbReference type="GO" id="GO:0008757">
    <property type="term" value="F:S-adenosylmethionine-dependent methyltransferase activity"/>
    <property type="evidence" value="ECO:0007669"/>
    <property type="project" value="UniProtKB-ARBA"/>
</dbReference>
<protein>
    <recommendedName>
        <fullName evidence="4">Methyltransferase small domain-containing protein</fullName>
    </recommendedName>
</protein>
<dbReference type="NCBIfam" id="TIGR00536">
    <property type="entry name" value="hemK_fam"/>
    <property type="match status" value="1"/>
</dbReference>
<dbReference type="OrthoDB" id="269872at2759"/>
<keyword evidence="1" id="KW-0489">Methyltransferase</keyword>
<accession>A0A6P6XHK8</accession>
<dbReference type="SUPFAM" id="SSF53335">
    <property type="entry name" value="S-adenosyl-L-methionine-dependent methyltransferases"/>
    <property type="match status" value="1"/>
</dbReference>
<dbReference type="Pfam" id="PF05175">
    <property type="entry name" value="MTS"/>
    <property type="match status" value="1"/>
</dbReference>
<feature type="domain" description="Methyltransferase small" evidence="4">
    <location>
        <begin position="215"/>
        <end position="296"/>
    </location>
</feature>
<evidence type="ECO:0000256" key="1">
    <source>
        <dbReference type="ARBA" id="ARBA00022603"/>
    </source>
</evidence>
<reference evidence="5" key="1">
    <citation type="journal article" date="2025" name="Foods">
        <title>Unveiling the Microbial Signatures of Arabica Coffee Cherries: Insights into Ripeness Specific Diversity, Functional Traits, and Implications for Quality and Safety.</title>
        <authorList>
            <consortium name="RefSeq"/>
            <person name="Tenea G.N."/>
            <person name="Cifuentes V."/>
            <person name="Reyes P."/>
            <person name="Cevallos-Vallejos M."/>
        </authorList>
    </citation>
    <scope>NUCLEOTIDE SEQUENCE [LARGE SCALE GENOMIC DNA]</scope>
</reference>
<evidence type="ECO:0000259" key="4">
    <source>
        <dbReference type="Pfam" id="PF05175"/>
    </source>
</evidence>
<dbReference type="PANTHER" id="PTHR47441:SF3">
    <property type="entry name" value="RELEASE FACTOR GLUTAMINE METHYLTRANSFERASE"/>
    <property type="match status" value="1"/>
</dbReference>
<dbReference type="CDD" id="cd02440">
    <property type="entry name" value="AdoMet_MTases"/>
    <property type="match status" value="1"/>
</dbReference>
<keyword evidence="5" id="KW-1185">Reference proteome</keyword>
<dbReference type="PROSITE" id="PS00092">
    <property type="entry name" value="N6_MTASE"/>
    <property type="match status" value="1"/>
</dbReference>
<dbReference type="InterPro" id="IPR052663">
    <property type="entry name" value="RF_glutamine_MTase_cyano"/>
</dbReference>
<dbReference type="GO" id="GO:0032259">
    <property type="term" value="P:methylation"/>
    <property type="evidence" value="ECO:0007669"/>
    <property type="project" value="UniProtKB-KW"/>
</dbReference>
<evidence type="ECO:0000256" key="3">
    <source>
        <dbReference type="ARBA" id="ARBA00022691"/>
    </source>
</evidence>
<evidence type="ECO:0000313" key="6">
    <source>
        <dbReference type="RefSeq" id="XP_027127248.1"/>
    </source>
</evidence>
<evidence type="ECO:0000313" key="5">
    <source>
        <dbReference type="Proteomes" id="UP001652660"/>
    </source>
</evidence>
<dbReference type="Proteomes" id="UP001652660">
    <property type="component" value="Chromosome 5e"/>
</dbReference>
<dbReference type="InterPro" id="IPR004556">
    <property type="entry name" value="HemK-like"/>
</dbReference>
<dbReference type="AlphaFoldDB" id="A0A6P6XHK8"/>
<gene>
    <name evidence="6" type="primary">LOC113743442</name>
</gene>
<dbReference type="GO" id="GO:0003676">
    <property type="term" value="F:nucleic acid binding"/>
    <property type="evidence" value="ECO:0007669"/>
    <property type="project" value="InterPro"/>
</dbReference>
<dbReference type="GO" id="GO:0008276">
    <property type="term" value="F:protein methyltransferase activity"/>
    <property type="evidence" value="ECO:0007669"/>
    <property type="project" value="InterPro"/>
</dbReference>
<reference evidence="6" key="2">
    <citation type="submission" date="2025-08" db="UniProtKB">
        <authorList>
            <consortium name="RefSeq"/>
        </authorList>
    </citation>
    <scope>IDENTIFICATION</scope>
    <source>
        <tissue evidence="6">Leaves</tissue>
    </source>
</reference>
<dbReference type="PANTHER" id="PTHR47441">
    <property type="match status" value="1"/>
</dbReference>
<dbReference type="Gene3D" id="3.40.50.150">
    <property type="entry name" value="Vaccinia Virus protein VP39"/>
    <property type="match status" value="1"/>
</dbReference>
<dbReference type="InterPro" id="IPR002052">
    <property type="entry name" value="DNA_methylase_N6_adenine_CS"/>
</dbReference>
<sequence length="392" mass="43003">MKYGLAQLSTAHRLDAGAEYDRVCVCAYAQRKKMRVSSVRASLSSRLKPSLPNQPLKFSNISSAPTPVRLQTPLFLNPADYRATLSDLKKWHLWARGLASSVGTKFLDLDNGPDSALLHRELNWLIEDSLEDPITLLSDNSDDSLVVPLRACLDDLYMLWNQRIEGRRPFQYLVGCEHWRDLVLSVQEGVLIPRPETELIVDFVSDVTKENEVLREGLWADLGTGSGALAIGIGRILGSCGGVIATDLSPVSVAVASYNVQRYSLQDRVAIKQGSWFEPLKDDEGKFAGIVSNPPYIPSEDIGRLQAEVGRHEPKLALDGGADGMNDLLHICNGAASMLRPGGFFAFETNGEKQSNFLVDCIGSQSEGRFCDVKVASDFAGIKRFVTGYRAG</sequence>
<dbReference type="InterPro" id="IPR029063">
    <property type="entry name" value="SAM-dependent_MTases_sf"/>
</dbReference>